<accession>A0AAX6M993</accession>
<sequence length="537" mass="54969">MMDIDEEDVLRAIASGGSVDYITNRKARRHSEPTENFISPLPSSPLEPPSSASSQDNNKENTPIAPRIDPPPTSAPASTTALSSGTLPPQISSMLTEITSTLKSTFPKYPPHTLQRLAELVLAPKHHYRTLPTYLHALDRVVHVTSGLNVYPLPPAVPDMKTASLLSNGISDAMAIASPSPFAAPGSDEALGGALLTPIPWLQPNQQIGGPSQSSLGTPGTRSPNSQNSGVVGPVGGSDLEGEVRTESTETIEGPNGMGSIETVSVSVNGIPSMGARGIGVTQGELLRQEQRAGVVPVSQLVPSHHVHGGNPHAQVHRRASASPGAESPQNVAATTSSSGSPEAERKSQSPPGADTPASASSNSTPIADADAPVGSVTGTDEEKPHARGPEEIGPEDMGPQHGSTSPGSTTIGGPGGVEMQGIDVEAAVGRKAAAGGRGSSKSPPKTDAAGDKMDIEAPDGGSGSSDRETKREAEDEPEGAVETKKLKEDKESAETTGKEEQGHGEAEAEAMDTSADGKVEAEEGEEEGGKGEQGSV</sequence>
<feature type="compositionally biased region" description="Polar residues" evidence="2">
    <location>
        <begin position="203"/>
        <end position="230"/>
    </location>
</feature>
<evidence type="ECO:0008006" key="5">
    <source>
        <dbReference type="Google" id="ProtNLM"/>
    </source>
</evidence>
<name>A0AAX6M993_9PEZI</name>
<dbReference type="PANTHER" id="PTHR16487:SF0">
    <property type="entry name" value="PROTEIN PHOSPHATASE 4 REGULATORY SUBUNIT 2-RELATED"/>
    <property type="match status" value="1"/>
</dbReference>
<reference evidence="3 4" key="1">
    <citation type="journal article" date="2024" name="Front Chem Biol">
        <title>Unveiling the potential of Daldinia eschscholtzii MFLUCC 19-0629 through bioactivity and bioinformatics studies for enhanced sustainable agriculture production.</title>
        <authorList>
            <person name="Brooks S."/>
            <person name="Weaver J.A."/>
            <person name="Klomchit A."/>
            <person name="Alharthi S.A."/>
            <person name="Onlamun T."/>
            <person name="Nurani R."/>
            <person name="Vong T.K."/>
            <person name="Alberti F."/>
            <person name="Greco C."/>
        </authorList>
    </citation>
    <scope>NUCLEOTIDE SEQUENCE [LARGE SCALE GENOMIC DNA]</scope>
    <source>
        <strain evidence="3">MFLUCC 19-0629</strain>
    </source>
</reference>
<dbReference type="EMBL" id="JBANMG010000009">
    <property type="protein sequence ID" value="KAK6949219.1"/>
    <property type="molecule type" value="Genomic_DNA"/>
</dbReference>
<evidence type="ECO:0000313" key="4">
    <source>
        <dbReference type="Proteomes" id="UP001369815"/>
    </source>
</evidence>
<organism evidence="3 4">
    <name type="scientific">Daldinia eschscholtzii</name>
    <dbReference type="NCBI Taxonomy" id="292717"/>
    <lineage>
        <taxon>Eukaryota</taxon>
        <taxon>Fungi</taxon>
        <taxon>Dikarya</taxon>
        <taxon>Ascomycota</taxon>
        <taxon>Pezizomycotina</taxon>
        <taxon>Sordariomycetes</taxon>
        <taxon>Xylariomycetidae</taxon>
        <taxon>Xylariales</taxon>
        <taxon>Hypoxylaceae</taxon>
        <taxon>Daldinia</taxon>
    </lineage>
</organism>
<comment type="caution">
    <text evidence="3">The sequence shown here is derived from an EMBL/GenBank/DDBJ whole genome shotgun (WGS) entry which is preliminary data.</text>
</comment>
<dbReference type="GO" id="GO:0030289">
    <property type="term" value="C:protein phosphatase 4 complex"/>
    <property type="evidence" value="ECO:0007669"/>
    <property type="project" value="InterPro"/>
</dbReference>
<keyword evidence="4" id="KW-1185">Reference proteome</keyword>
<feature type="compositionally biased region" description="Basic and acidic residues" evidence="2">
    <location>
        <begin position="482"/>
        <end position="507"/>
    </location>
</feature>
<comment type="similarity">
    <text evidence="1">Belongs to the PPP4R2 family.</text>
</comment>
<dbReference type="AlphaFoldDB" id="A0AAX6M993"/>
<dbReference type="Proteomes" id="UP001369815">
    <property type="component" value="Unassembled WGS sequence"/>
</dbReference>
<dbReference type="PANTHER" id="PTHR16487">
    <property type="entry name" value="PPP4R2-RELATED PROTEIN"/>
    <property type="match status" value="1"/>
</dbReference>
<feature type="compositionally biased region" description="Basic and acidic residues" evidence="2">
    <location>
        <begin position="381"/>
        <end position="391"/>
    </location>
</feature>
<feature type="compositionally biased region" description="Polar residues" evidence="2">
    <location>
        <begin position="328"/>
        <end position="341"/>
    </location>
</feature>
<dbReference type="Pfam" id="PF09184">
    <property type="entry name" value="PPP4R2"/>
    <property type="match status" value="1"/>
</dbReference>
<dbReference type="GO" id="GO:0019888">
    <property type="term" value="F:protein phosphatase regulator activity"/>
    <property type="evidence" value="ECO:0007669"/>
    <property type="project" value="InterPro"/>
</dbReference>
<dbReference type="InterPro" id="IPR015267">
    <property type="entry name" value="PPP4R2"/>
</dbReference>
<dbReference type="GO" id="GO:0005634">
    <property type="term" value="C:nucleus"/>
    <property type="evidence" value="ECO:0007669"/>
    <property type="project" value="TreeGrafter"/>
</dbReference>
<feature type="compositionally biased region" description="Low complexity" evidence="2">
    <location>
        <begin position="75"/>
        <end position="89"/>
    </location>
</feature>
<feature type="region of interest" description="Disordered" evidence="2">
    <location>
        <begin position="202"/>
        <end position="261"/>
    </location>
</feature>
<evidence type="ECO:0000256" key="1">
    <source>
        <dbReference type="ARBA" id="ARBA00009207"/>
    </source>
</evidence>
<feature type="region of interest" description="Disordered" evidence="2">
    <location>
        <begin position="302"/>
        <end position="537"/>
    </location>
</feature>
<proteinExistence type="inferred from homology"/>
<evidence type="ECO:0000256" key="2">
    <source>
        <dbReference type="SAM" id="MobiDB-lite"/>
    </source>
</evidence>
<feature type="region of interest" description="Disordered" evidence="2">
    <location>
        <begin position="13"/>
        <end position="89"/>
    </location>
</feature>
<protein>
    <recommendedName>
        <fullName evidence="5">Protein phosphatase 4 core regulatory subunit R2</fullName>
    </recommendedName>
</protein>
<dbReference type="GO" id="GO:0005737">
    <property type="term" value="C:cytoplasm"/>
    <property type="evidence" value="ECO:0007669"/>
    <property type="project" value="TreeGrafter"/>
</dbReference>
<gene>
    <name evidence="3" type="ORF">Daesc_009293</name>
</gene>
<feature type="compositionally biased region" description="Low complexity" evidence="2">
    <location>
        <begin position="430"/>
        <end position="446"/>
    </location>
</feature>
<evidence type="ECO:0000313" key="3">
    <source>
        <dbReference type="EMBL" id="KAK6949219.1"/>
    </source>
</evidence>